<dbReference type="PATRIC" id="fig|742818.3.peg.1674"/>
<dbReference type="OrthoDB" id="63519at2"/>
<keyword evidence="2" id="KW-1185">Reference proteome</keyword>
<dbReference type="Gene3D" id="3.40.50.1820">
    <property type="entry name" value="alpha/beta hydrolase"/>
    <property type="match status" value="1"/>
</dbReference>
<name>K0YUG2_9ACTN</name>
<dbReference type="Proteomes" id="UP000006069">
    <property type="component" value="Unassembled WGS sequence"/>
</dbReference>
<sequence length="178" mass="20088">MGGYVGQVYAQLFPDEMSGFVSIDSAPLQREYMTALEIWALKTVEPIYRWYPWKSLLKTGTNGVAASDYGRSLMRDMMMAYDGDQGRYAKLAGHGYKMLAEAIEADLPYAITCPALLVCGEKDRAGSCVRYNREWHKRTGLPIEWISGAGHNSNTDKPHLVNRAIEEFIARLQEERAE</sequence>
<dbReference type="HOGENOM" id="CLU_1509831_0_0_11"/>
<proteinExistence type="predicted"/>
<organism evidence="1 2">
    <name type="scientific">Slackia piriformis YIT 12062</name>
    <dbReference type="NCBI Taxonomy" id="742818"/>
    <lineage>
        <taxon>Bacteria</taxon>
        <taxon>Bacillati</taxon>
        <taxon>Actinomycetota</taxon>
        <taxon>Coriobacteriia</taxon>
        <taxon>Eggerthellales</taxon>
        <taxon>Eggerthellaceae</taxon>
        <taxon>Slackia</taxon>
    </lineage>
</organism>
<dbReference type="AlphaFoldDB" id="K0YUG2"/>
<evidence type="ECO:0008006" key="3">
    <source>
        <dbReference type="Google" id="ProtNLM"/>
    </source>
</evidence>
<dbReference type="eggNOG" id="COG2267">
    <property type="taxonomic scope" value="Bacteria"/>
</dbReference>
<gene>
    <name evidence="1" type="ORF">HMPREF9451_01588</name>
</gene>
<protein>
    <recommendedName>
        <fullName evidence="3">AB hydrolase-1 domain-containing protein</fullName>
    </recommendedName>
</protein>
<dbReference type="InParanoid" id="K0YUG2"/>
<reference evidence="1 2" key="1">
    <citation type="submission" date="2012-08" db="EMBL/GenBank/DDBJ databases">
        <title>The Genome Sequence of Slackia piriformis YIT 12062.</title>
        <authorList>
            <consortium name="The Broad Institute Genome Sequencing Platform"/>
            <person name="Earl A."/>
            <person name="Ward D."/>
            <person name="Feldgarden M."/>
            <person name="Gevers D."/>
            <person name="Morotomi M."/>
            <person name="Walker B."/>
            <person name="Young S.K."/>
            <person name="Zeng Q."/>
            <person name="Gargeya S."/>
            <person name="Fitzgerald M."/>
            <person name="Haas B."/>
            <person name="Abouelleil A."/>
            <person name="Alvarado L."/>
            <person name="Arachchi H.M."/>
            <person name="Berlin A.M."/>
            <person name="Chapman S.B."/>
            <person name="Goldberg J."/>
            <person name="Griggs A."/>
            <person name="Gujja S."/>
            <person name="Hansen M."/>
            <person name="Howarth C."/>
            <person name="Imamovic A."/>
            <person name="Larimer J."/>
            <person name="McCowen C."/>
            <person name="Montmayeur A."/>
            <person name="Murphy C."/>
            <person name="Neiman D."/>
            <person name="Pearson M."/>
            <person name="Priest M."/>
            <person name="Roberts A."/>
            <person name="Saif S."/>
            <person name="Shea T."/>
            <person name="Sisk P."/>
            <person name="Sykes S."/>
            <person name="Wortman J."/>
            <person name="Nusbaum C."/>
            <person name="Birren B."/>
        </authorList>
    </citation>
    <scope>NUCLEOTIDE SEQUENCE [LARGE SCALE GENOMIC DNA]</scope>
    <source>
        <strain evidence="1 2">YIT 12062</strain>
    </source>
</reference>
<comment type="caution">
    <text evidence="1">The sequence shown here is derived from an EMBL/GenBank/DDBJ whole genome shotgun (WGS) entry which is preliminary data.</text>
</comment>
<evidence type="ECO:0000313" key="1">
    <source>
        <dbReference type="EMBL" id="EJZ83079.1"/>
    </source>
</evidence>
<evidence type="ECO:0000313" key="2">
    <source>
        <dbReference type="Proteomes" id="UP000006069"/>
    </source>
</evidence>
<dbReference type="EMBL" id="ADMD01000009">
    <property type="protein sequence ID" value="EJZ83079.1"/>
    <property type="molecule type" value="Genomic_DNA"/>
</dbReference>
<accession>K0YUG2</accession>
<dbReference type="SUPFAM" id="SSF53474">
    <property type="entry name" value="alpha/beta-Hydrolases"/>
    <property type="match status" value="1"/>
</dbReference>
<dbReference type="InterPro" id="IPR029058">
    <property type="entry name" value="AB_hydrolase_fold"/>
</dbReference>